<sequence>MTRPEPPTPEDLAGAPAPGADEVSGTGWFDTGPERPARADAEPPDAVRTGAVRPPGPTPWSVDRPGRPALPDHLRPVGPPTDEDRPGSARPSPVHPVGRPHQARPGAPAGPLLPGAGRPGLVPPGPGRPGQAQPGQAQPGQAQPGQAQPGQAQPGSGWTGSWPAGGHPSDPASRPSRPGDLPSVPSRPTPPRAEPEPSSPAPLPPTLSAPAPAPPRRPGFGGWLEAHGALLLVLSIAVVGMVQVLTEHWRQGSALLGGALLVAAVLRGVLPPPRAGLLAIRGRVVDVVCYFVFGIAVLLLALTITRGSLTVG</sequence>
<dbReference type="InterPro" id="IPR021385">
    <property type="entry name" value="DUF3017"/>
</dbReference>
<feature type="compositionally biased region" description="Basic and acidic residues" evidence="1">
    <location>
        <begin position="32"/>
        <end position="41"/>
    </location>
</feature>
<organism evidence="3 4">
    <name type="scientific">Pseudonocardia ailaonensis</name>
    <dbReference type="NCBI Taxonomy" id="367279"/>
    <lineage>
        <taxon>Bacteria</taxon>
        <taxon>Bacillati</taxon>
        <taxon>Actinomycetota</taxon>
        <taxon>Actinomycetes</taxon>
        <taxon>Pseudonocardiales</taxon>
        <taxon>Pseudonocardiaceae</taxon>
        <taxon>Pseudonocardia</taxon>
    </lineage>
</organism>
<evidence type="ECO:0000313" key="4">
    <source>
        <dbReference type="Proteomes" id="UP001500449"/>
    </source>
</evidence>
<feature type="region of interest" description="Disordered" evidence="1">
    <location>
        <begin position="1"/>
        <end position="214"/>
    </location>
</feature>
<protein>
    <recommendedName>
        <fullName evidence="5">DUF3017 domain-containing protein</fullName>
    </recommendedName>
</protein>
<feature type="transmembrane region" description="Helical" evidence="2">
    <location>
        <begin position="226"/>
        <end position="246"/>
    </location>
</feature>
<dbReference type="Proteomes" id="UP001500449">
    <property type="component" value="Unassembled WGS sequence"/>
</dbReference>
<name>A0ABN2NQC4_9PSEU</name>
<dbReference type="Pfam" id="PF11222">
    <property type="entry name" value="DUF3017"/>
    <property type="match status" value="1"/>
</dbReference>
<evidence type="ECO:0000313" key="3">
    <source>
        <dbReference type="EMBL" id="GAA1877004.1"/>
    </source>
</evidence>
<feature type="compositionally biased region" description="Low complexity" evidence="1">
    <location>
        <begin position="104"/>
        <end position="120"/>
    </location>
</feature>
<comment type="caution">
    <text evidence="3">The sequence shown here is derived from an EMBL/GenBank/DDBJ whole genome shotgun (WGS) entry which is preliminary data.</text>
</comment>
<evidence type="ECO:0000256" key="2">
    <source>
        <dbReference type="SAM" id="Phobius"/>
    </source>
</evidence>
<keyword evidence="2" id="KW-1133">Transmembrane helix</keyword>
<evidence type="ECO:0000256" key="1">
    <source>
        <dbReference type="SAM" id="MobiDB-lite"/>
    </source>
</evidence>
<feature type="compositionally biased region" description="Pro residues" evidence="1">
    <location>
        <begin position="185"/>
        <end position="214"/>
    </location>
</feature>
<keyword evidence="4" id="KW-1185">Reference proteome</keyword>
<feature type="compositionally biased region" description="Basic and acidic residues" evidence="1">
    <location>
        <begin position="64"/>
        <end position="75"/>
    </location>
</feature>
<dbReference type="EMBL" id="BAAAQK010000028">
    <property type="protein sequence ID" value="GAA1877004.1"/>
    <property type="molecule type" value="Genomic_DNA"/>
</dbReference>
<keyword evidence="2" id="KW-0812">Transmembrane</keyword>
<accession>A0ABN2NQC4</accession>
<gene>
    <name evidence="3" type="ORF">GCM10009836_68020</name>
</gene>
<feature type="transmembrane region" description="Helical" evidence="2">
    <location>
        <begin position="282"/>
        <end position="304"/>
    </location>
</feature>
<feature type="compositionally biased region" description="Low complexity" evidence="1">
    <location>
        <begin position="129"/>
        <end position="155"/>
    </location>
</feature>
<proteinExistence type="predicted"/>
<feature type="transmembrane region" description="Helical" evidence="2">
    <location>
        <begin position="252"/>
        <end position="270"/>
    </location>
</feature>
<evidence type="ECO:0008006" key="5">
    <source>
        <dbReference type="Google" id="ProtNLM"/>
    </source>
</evidence>
<reference evidence="3 4" key="1">
    <citation type="journal article" date="2019" name="Int. J. Syst. Evol. Microbiol.">
        <title>The Global Catalogue of Microorganisms (GCM) 10K type strain sequencing project: providing services to taxonomists for standard genome sequencing and annotation.</title>
        <authorList>
            <consortium name="The Broad Institute Genomics Platform"/>
            <consortium name="The Broad Institute Genome Sequencing Center for Infectious Disease"/>
            <person name="Wu L."/>
            <person name="Ma J."/>
        </authorList>
    </citation>
    <scope>NUCLEOTIDE SEQUENCE [LARGE SCALE GENOMIC DNA]</scope>
    <source>
        <strain evidence="3 4">JCM 16009</strain>
    </source>
</reference>
<keyword evidence="2" id="KW-0472">Membrane</keyword>